<gene>
    <name evidence="1" type="ORF">M430DRAFT_161610</name>
</gene>
<dbReference type="GeneID" id="36571485"/>
<organism evidence="1 2">
    <name type="scientific">Amorphotheca resinae ATCC 22711</name>
    <dbReference type="NCBI Taxonomy" id="857342"/>
    <lineage>
        <taxon>Eukaryota</taxon>
        <taxon>Fungi</taxon>
        <taxon>Dikarya</taxon>
        <taxon>Ascomycota</taxon>
        <taxon>Pezizomycotina</taxon>
        <taxon>Leotiomycetes</taxon>
        <taxon>Helotiales</taxon>
        <taxon>Amorphothecaceae</taxon>
        <taxon>Amorphotheca</taxon>
    </lineage>
</organism>
<keyword evidence="2" id="KW-1185">Reference proteome</keyword>
<dbReference type="EMBL" id="KZ679006">
    <property type="protein sequence ID" value="PSS27999.1"/>
    <property type="molecule type" value="Genomic_DNA"/>
</dbReference>
<dbReference type="RefSeq" id="XP_024725524.1">
    <property type="nucleotide sequence ID" value="XM_024863404.1"/>
</dbReference>
<name>A0A2T3BF40_AMORE</name>
<reference evidence="1 2" key="1">
    <citation type="journal article" date="2018" name="New Phytol.">
        <title>Comparative genomics and transcriptomics depict ericoid mycorrhizal fungi as versatile saprotrophs and plant mutualists.</title>
        <authorList>
            <person name="Martino E."/>
            <person name="Morin E."/>
            <person name="Grelet G.A."/>
            <person name="Kuo A."/>
            <person name="Kohler A."/>
            <person name="Daghino S."/>
            <person name="Barry K.W."/>
            <person name="Cichocki N."/>
            <person name="Clum A."/>
            <person name="Dockter R.B."/>
            <person name="Hainaut M."/>
            <person name="Kuo R.C."/>
            <person name="LaButti K."/>
            <person name="Lindahl B.D."/>
            <person name="Lindquist E.A."/>
            <person name="Lipzen A."/>
            <person name="Khouja H.R."/>
            <person name="Magnuson J."/>
            <person name="Murat C."/>
            <person name="Ohm R.A."/>
            <person name="Singer S.W."/>
            <person name="Spatafora J.W."/>
            <person name="Wang M."/>
            <person name="Veneault-Fourrey C."/>
            <person name="Henrissat B."/>
            <person name="Grigoriev I.V."/>
            <person name="Martin F.M."/>
            <person name="Perotto S."/>
        </authorList>
    </citation>
    <scope>NUCLEOTIDE SEQUENCE [LARGE SCALE GENOMIC DNA]</scope>
    <source>
        <strain evidence="1 2">ATCC 22711</strain>
    </source>
</reference>
<dbReference type="InParanoid" id="A0A2T3BF40"/>
<dbReference type="AlphaFoldDB" id="A0A2T3BF40"/>
<dbReference type="Proteomes" id="UP000241818">
    <property type="component" value="Unassembled WGS sequence"/>
</dbReference>
<accession>A0A2T3BF40</accession>
<evidence type="ECO:0000313" key="2">
    <source>
        <dbReference type="Proteomes" id="UP000241818"/>
    </source>
</evidence>
<proteinExistence type="predicted"/>
<sequence length="82" mass="9148">MRRISRFCRIQNWLLSCERIVPAWPQNTRRTTASCPCETPLCCYGVLPICYMLQVTSYAVSPQLHSLALAASAYLGSLLGVP</sequence>
<evidence type="ECO:0000313" key="1">
    <source>
        <dbReference type="EMBL" id="PSS27999.1"/>
    </source>
</evidence>
<protein>
    <submittedName>
        <fullName evidence="1">Uncharacterized protein</fullName>
    </submittedName>
</protein>